<dbReference type="OrthoDB" id="3916531at2759"/>
<dbReference type="Gene3D" id="1.20.5.170">
    <property type="match status" value="1"/>
</dbReference>
<gene>
    <name evidence="2" type="ORF">KCU76_g7374</name>
</gene>
<dbReference type="CDD" id="cd14688">
    <property type="entry name" value="bZIP_YAP"/>
    <property type="match status" value="1"/>
</dbReference>
<accession>A0A9P8EJX7</accession>
<dbReference type="EMBL" id="JAHFXF010000264">
    <property type="protein sequence ID" value="KAG9691548.1"/>
    <property type="molecule type" value="Genomic_DNA"/>
</dbReference>
<evidence type="ECO:0000313" key="2">
    <source>
        <dbReference type="EMBL" id="KAG9691548.1"/>
    </source>
</evidence>
<organism evidence="2 3">
    <name type="scientific">Aureobasidium melanogenum</name>
    <name type="common">Aureobasidium pullulans var. melanogenum</name>
    <dbReference type="NCBI Taxonomy" id="46634"/>
    <lineage>
        <taxon>Eukaryota</taxon>
        <taxon>Fungi</taxon>
        <taxon>Dikarya</taxon>
        <taxon>Ascomycota</taxon>
        <taxon>Pezizomycotina</taxon>
        <taxon>Dothideomycetes</taxon>
        <taxon>Dothideomycetidae</taxon>
        <taxon>Dothideales</taxon>
        <taxon>Saccotheciaceae</taxon>
        <taxon>Aureobasidium</taxon>
    </lineage>
</organism>
<evidence type="ECO:0000313" key="3">
    <source>
        <dbReference type="Proteomes" id="UP000779574"/>
    </source>
</evidence>
<evidence type="ECO:0008006" key="4">
    <source>
        <dbReference type="Google" id="ProtNLM"/>
    </source>
</evidence>
<protein>
    <recommendedName>
        <fullName evidence="4">BZIP domain-containing protein</fullName>
    </recommendedName>
</protein>
<feature type="region of interest" description="Disordered" evidence="1">
    <location>
        <begin position="1"/>
        <end position="23"/>
    </location>
</feature>
<reference evidence="2" key="1">
    <citation type="journal article" date="2021" name="J Fungi (Basel)">
        <title>Virulence traits and population genomics of the black yeast Aureobasidium melanogenum.</title>
        <authorList>
            <person name="Cernosa A."/>
            <person name="Sun X."/>
            <person name="Gostincar C."/>
            <person name="Fang C."/>
            <person name="Gunde-Cimerman N."/>
            <person name="Song Z."/>
        </authorList>
    </citation>
    <scope>NUCLEOTIDE SEQUENCE</scope>
    <source>
        <strain evidence="2">EXF-9911</strain>
    </source>
</reference>
<dbReference type="Proteomes" id="UP000779574">
    <property type="component" value="Unassembled WGS sequence"/>
</dbReference>
<sequence>MNGPDDTMNSQTSRELKRKAQLREAQRRLRQRKVDALKDATSEVEALRKQLAEAKDIIARLSAQDNTPISNEIVTPDPASHQLTGDHQHDFEFAHVMNDQINIENFAIDDTILGQTWSSVSPSTLESFFSGASNDLLSLDVADSFHFPQDVSTSKRSPSPETISNSSDKAFEQIWPLGYTAVTDDHMPYMPLTAHSNSPSSPPVQLVRQLNPIPYTTVREPTFAKRLWRRCAELALRMLSDTRRHQAALERAFGAYFDRFSPEKVRKSLISALGRDDFDHLEYRTYPNFDFGHRSRMLQDTSAEEHMISGQSGPQDDPYMTPRDIENFFVSNGQLRQSVDPKGNVVTSPCHFDYQGKRWILEENKLIHILMQFSVCLGQGPALLASHVIAATFQSMQRVAI</sequence>
<dbReference type="PANTHER" id="PTHR40618:SF1">
    <property type="entry name" value="B-ZIP TRANSCRIPTION FACTOR (EUROFUNG)"/>
    <property type="match status" value="1"/>
</dbReference>
<proteinExistence type="predicted"/>
<evidence type="ECO:0000256" key="1">
    <source>
        <dbReference type="SAM" id="MobiDB-lite"/>
    </source>
</evidence>
<dbReference type="PANTHER" id="PTHR40618">
    <property type="entry name" value="B-ZIP TRANSCRIPTION FACTOR (EUROFUNG)-RELATED"/>
    <property type="match status" value="1"/>
</dbReference>
<comment type="caution">
    <text evidence="2">The sequence shown here is derived from an EMBL/GenBank/DDBJ whole genome shotgun (WGS) entry which is preliminary data.</text>
</comment>
<name>A0A9P8EJX7_AURME</name>
<feature type="non-terminal residue" evidence="2">
    <location>
        <position position="1"/>
    </location>
</feature>
<dbReference type="AlphaFoldDB" id="A0A9P8EJX7"/>
<reference evidence="2" key="2">
    <citation type="submission" date="2021-08" db="EMBL/GenBank/DDBJ databases">
        <authorList>
            <person name="Gostincar C."/>
            <person name="Sun X."/>
            <person name="Song Z."/>
            <person name="Gunde-Cimerman N."/>
        </authorList>
    </citation>
    <scope>NUCLEOTIDE SEQUENCE</scope>
    <source>
        <strain evidence="2">EXF-9911</strain>
    </source>
</reference>